<dbReference type="InterPro" id="IPR014008">
    <property type="entry name" value="Cbl_synth_MTase_CbiT"/>
</dbReference>
<dbReference type="AlphaFoldDB" id="A0A0J6SKW7"/>
<dbReference type="NCBIfam" id="TIGR02469">
    <property type="entry name" value="CbiT"/>
    <property type="match status" value="1"/>
</dbReference>
<keyword evidence="3 7" id="KW-0489">Methyltransferase</keyword>
<dbReference type="Gene3D" id="3.40.50.150">
    <property type="entry name" value="Vaccinia Virus protein VP39"/>
    <property type="match status" value="1"/>
</dbReference>
<organism evidence="7 8">
    <name type="scientific">Methylobacterium aquaticum</name>
    <dbReference type="NCBI Taxonomy" id="270351"/>
    <lineage>
        <taxon>Bacteria</taxon>
        <taxon>Pseudomonadati</taxon>
        <taxon>Pseudomonadota</taxon>
        <taxon>Alphaproteobacteria</taxon>
        <taxon>Hyphomicrobiales</taxon>
        <taxon>Methylobacteriaceae</taxon>
        <taxon>Methylobacterium</taxon>
    </lineage>
</organism>
<evidence type="ECO:0000256" key="5">
    <source>
        <dbReference type="ARBA" id="ARBA00022691"/>
    </source>
</evidence>
<proteinExistence type="predicted"/>
<sequence>MAAFSPEALPVSSAAVSSAVPWLFIVGIGEDGRAGLSPAAAAAVDDAGLVIGGRRHLELAAPLSAETLAWPSPLSDAYPAILARRGQPTCILATGDPFHYGVGAELARLVPAEEIAAFPHASAFSLAAARLGWPLAEVGCLTLHGRALERVVPHLQPGARLLILSWDGSTPDTLAALLTRRGFPRSRLTVLEAMGGPRERRRSALAENFSESGIDPLNTVAVEVVAEPDARVIPLAPGLDDAWFENDGQLTKAEIRAVTLAALRPRLGQLLWDVGAGSGSVSIEWCLRHPANRAVAFEAREERAARIRRNAQALGVPDLRVVVGRAPASLAGLPAPDAAFLGGGVSDPTVVATVLEALPHGGRLVANAVTLESEALLLRLHSEQGGSLRRLSVARAEPVGHLTGWRPAMPVTQWALTKP</sequence>
<dbReference type="EMBL" id="LABX01000112">
    <property type="protein sequence ID" value="KMO34013.1"/>
    <property type="molecule type" value="Genomic_DNA"/>
</dbReference>
<evidence type="ECO:0000256" key="1">
    <source>
        <dbReference type="ARBA" id="ARBA00004953"/>
    </source>
</evidence>
<keyword evidence="2" id="KW-0169">Cobalamin biosynthesis</keyword>
<dbReference type="PANTHER" id="PTHR43182">
    <property type="entry name" value="COBALT-PRECORRIN-6B C(15)-METHYLTRANSFERASE (DECARBOXYLATING)"/>
    <property type="match status" value="1"/>
</dbReference>
<dbReference type="InterPro" id="IPR006365">
    <property type="entry name" value="Cbl_synth_CobL"/>
</dbReference>
<dbReference type="CDD" id="cd11644">
    <property type="entry name" value="Precorrin-6Y-MT"/>
    <property type="match status" value="1"/>
</dbReference>
<evidence type="ECO:0000256" key="4">
    <source>
        <dbReference type="ARBA" id="ARBA00022679"/>
    </source>
</evidence>
<dbReference type="PANTHER" id="PTHR43182:SF1">
    <property type="entry name" value="COBALT-PRECORRIN-7 C(5)-METHYLTRANSFERASE"/>
    <property type="match status" value="1"/>
</dbReference>
<dbReference type="InterPro" id="IPR000878">
    <property type="entry name" value="4pyrrol_Mease"/>
</dbReference>
<dbReference type="GO" id="GO:0009236">
    <property type="term" value="P:cobalamin biosynthetic process"/>
    <property type="evidence" value="ECO:0007669"/>
    <property type="project" value="UniProtKB-UniPathway"/>
</dbReference>
<evidence type="ECO:0000259" key="6">
    <source>
        <dbReference type="Pfam" id="PF00590"/>
    </source>
</evidence>
<dbReference type="InterPro" id="IPR012818">
    <property type="entry name" value="CbiE"/>
</dbReference>
<keyword evidence="5" id="KW-0949">S-adenosyl-L-methionine</keyword>
<dbReference type="OrthoDB" id="9787825at2"/>
<dbReference type="PATRIC" id="fig|270351.6.peg.520"/>
<dbReference type="InterPro" id="IPR029063">
    <property type="entry name" value="SAM-dependent_MTases_sf"/>
</dbReference>
<dbReference type="SUPFAM" id="SSF53790">
    <property type="entry name" value="Tetrapyrrole methylase"/>
    <property type="match status" value="1"/>
</dbReference>
<accession>A0A0J6SKW7</accession>
<dbReference type="Gene3D" id="3.40.1010.10">
    <property type="entry name" value="Cobalt-precorrin-4 Transmethylase, Domain 1"/>
    <property type="match status" value="1"/>
</dbReference>
<protein>
    <submittedName>
        <fullName evidence="7">Precorrin-6Y methyltransferase</fullName>
    </submittedName>
</protein>
<dbReference type="UniPathway" id="UPA00148"/>
<evidence type="ECO:0000256" key="3">
    <source>
        <dbReference type="ARBA" id="ARBA00022603"/>
    </source>
</evidence>
<evidence type="ECO:0000256" key="2">
    <source>
        <dbReference type="ARBA" id="ARBA00022573"/>
    </source>
</evidence>
<dbReference type="InterPro" id="IPR050714">
    <property type="entry name" value="Cobalamin_biosynth_MTase"/>
</dbReference>
<dbReference type="Proteomes" id="UP000035929">
    <property type="component" value="Unassembled WGS sequence"/>
</dbReference>
<dbReference type="GO" id="GO:0008276">
    <property type="term" value="F:protein methyltransferase activity"/>
    <property type="evidence" value="ECO:0007669"/>
    <property type="project" value="InterPro"/>
</dbReference>
<dbReference type="PIRSF" id="PIRSF036428">
    <property type="entry name" value="CobL"/>
    <property type="match status" value="1"/>
</dbReference>
<comment type="pathway">
    <text evidence="1">Cofactor biosynthesis; adenosylcobalamin biosynthesis.</text>
</comment>
<dbReference type="GO" id="GO:0032259">
    <property type="term" value="P:methylation"/>
    <property type="evidence" value="ECO:0007669"/>
    <property type="project" value="UniProtKB-KW"/>
</dbReference>
<comment type="caution">
    <text evidence="7">The sequence shown here is derived from an EMBL/GenBank/DDBJ whole genome shotgun (WGS) entry which is preliminary data.</text>
</comment>
<dbReference type="InterPro" id="IPR014777">
    <property type="entry name" value="4pyrrole_Mease_sub1"/>
</dbReference>
<dbReference type="SUPFAM" id="SSF53335">
    <property type="entry name" value="S-adenosyl-L-methionine-dependent methyltransferases"/>
    <property type="match status" value="1"/>
</dbReference>
<evidence type="ECO:0000313" key="7">
    <source>
        <dbReference type="EMBL" id="KMO34013.1"/>
    </source>
</evidence>
<evidence type="ECO:0000313" key="8">
    <source>
        <dbReference type="Proteomes" id="UP000035929"/>
    </source>
</evidence>
<dbReference type="RefSeq" id="WP_048464638.1">
    <property type="nucleotide sequence ID" value="NZ_LABX01000112.1"/>
</dbReference>
<dbReference type="NCBIfam" id="TIGR02467">
    <property type="entry name" value="CbiE"/>
    <property type="match status" value="1"/>
</dbReference>
<reference evidence="7 8" key="1">
    <citation type="submission" date="2015-03" db="EMBL/GenBank/DDBJ databases">
        <title>Genome sequencing of Methylobacterium aquaticum DSM16371 type strain.</title>
        <authorList>
            <person name="Chaudhry V."/>
            <person name="Patil P.B."/>
        </authorList>
    </citation>
    <scope>NUCLEOTIDE SEQUENCE [LARGE SCALE GENOMIC DNA]</scope>
    <source>
        <strain evidence="7 8">DSM 16371</strain>
    </source>
</reference>
<feature type="domain" description="Tetrapyrrole methylase" evidence="6">
    <location>
        <begin position="23"/>
        <end position="202"/>
    </location>
</feature>
<name>A0A0J6SKW7_9HYPH</name>
<keyword evidence="4 7" id="KW-0808">Transferase</keyword>
<gene>
    <name evidence="7" type="ORF">VP06_15370</name>
</gene>
<dbReference type="InterPro" id="IPR035996">
    <property type="entry name" value="4pyrrol_Methylase_sf"/>
</dbReference>
<dbReference type="Pfam" id="PF00590">
    <property type="entry name" value="TP_methylase"/>
    <property type="match status" value="1"/>
</dbReference>